<evidence type="ECO:0000313" key="3">
    <source>
        <dbReference type="Proteomes" id="UP001139447"/>
    </source>
</evidence>
<name>A0A9X1VY29_9BURK</name>
<dbReference type="AlphaFoldDB" id="A0A9X1VY29"/>
<organism evidence="2 3">
    <name type="scientific">Variovorax terrae</name>
    <dbReference type="NCBI Taxonomy" id="2923278"/>
    <lineage>
        <taxon>Bacteria</taxon>
        <taxon>Pseudomonadati</taxon>
        <taxon>Pseudomonadota</taxon>
        <taxon>Betaproteobacteria</taxon>
        <taxon>Burkholderiales</taxon>
        <taxon>Comamonadaceae</taxon>
        <taxon>Variovorax</taxon>
    </lineage>
</organism>
<dbReference type="RefSeq" id="WP_243309676.1">
    <property type="nucleotide sequence ID" value="NZ_JALGBI010000003.1"/>
</dbReference>
<dbReference type="PANTHER" id="PTHR22946:SF12">
    <property type="entry name" value="CONIDIAL PIGMENT BIOSYNTHESIS PROTEIN AYG1 (AFU_ORTHOLOGUE AFUA_2G17550)"/>
    <property type="match status" value="1"/>
</dbReference>
<dbReference type="GO" id="GO:0008236">
    <property type="term" value="F:serine-type peptidase activity"/>
    <property type="evidence" value="ECO:0007669"/>
    <property type="project" value="InterPro"/>
</dbReference>
<dbReference type="Gene3D" id="3.40.50.1820">
    <property type="entry name" value="alpha/beta hydrolase"/>
    <property type="match status" value="1"/>
</dbReference>
<dbReference type="EMBL" id="JALGBI010000003">
    <property type="protein sequence ID" value="MCJ0765567.1"/>
    <property type="molecule type" value="Genomic_DNA"/>
</dbReference>
<dbReference type="PANTHER" id="PTHR22946">
    <property type="entry name" value="DIENELACTONE HYDROLASE DOMAIN-CONTAINING PROTEIN-RELATED"/>
    <property type="match status" value="1"/>
</dbReference>
<dbReference type="InterPro" id="IPR029058">
    <property type="entry name" value="AB_hydrolase_fold"/>
</dbReference>
<dbReference type="InterPro" id="IPR001375">
    <property type="entry name" value="Peptidase_S9_cat"/>
</dbReference>
<dbReference type="SUPFAM" id="SSF53474">
    <property type="entry name" value="alpha/beta-Hydrolases"/>
    <property type="match status" value="1"/>
</dbReference>
<gene>
    <name evidence="2" type="ORF">MMF98_20325</name>
</gene>
<sequence>MFQYFPTNYVWSLAVCGALEAGAKIGEIDEACRPLLDVARQGDDPGTEAFFHAWQSMADKLIVLAEEDEARGRRFSAGEKLQRAALYLQTAERLQAHGFAPRKAMYRQLLDCFQRAQVLMQSSCTRIEIPYAHAHIAGLLVRAPSAPARSPLLVMLNGLDSTKEMIYPNAITQQLTQRGISVLYLDQPGSGEALRLHGLAAVPETEQWATPVMDWLQQRGDIDPERIGLAGVSLGGYYCPRAVAFEPRFALGVVWGANHDWREVQKRRLRREGENPVPHYWEHVRWVFGARDMDDFMAIAERMHLDGVLDRVRVPFLVTHGEQDKQIPLEYAHRSYEQLVNSPDRELKIFTEREGGVHHVSLDNMANAGAYIADWVAERLGGRTG</sequence>
<dbReference type="Pfam" id="PF00326">
    <property type="entry name" value="Peptidase_S9"/>
    <property type="match status" value="1"/>
</dbReference>
<reference evidence="2" key="1">
    <citation type="submission" date="2022-03" db="EMBL/GenBank/DDBJ databases">
        <authorList>
            <person name="Woo C.Y."/>
        </authorList>
    </citation>
    <scope>NUCLEOTIDE SEQUENCE</scope>
    <source>
        <strain evidence="2">CYS-02</strain>
    </source>
</reference>
<evidence type="ECO:0000313" key="2">
    <source>
        <dbReference type="EMBL" id="MCJ0765567.1"/>
    </source>
</evidence>
<dbReference type="Proteomes" id="UP001139447">
    <property type="component" value="Unassembled WGS sequence"/>
</dbReference>
<proteinExistence type="predicted"/>
<dbReference type="Gene3D" id="1.20.1440.110">
    <property type="entry name" value="acylaminoacyl peptidase"/>
    <property type="match status" value="1"/>
</dbReference>
<keyword evidence="3" id="KW-1185">Reference proteome</keyword>
<accession>A0A9X1VY29</accession>
<feature type="domain" description="Peptidase S9 prolyl oligopeptidase catalytic" evidence="1">
    <location>
        <begin position="172"/>
        <end position="381"/>
    </location>
</feature>
<protein>
    <submittedName>
        <fullName evidence="2">Prolyl oligopeptidase family serine peptidase</fullName>
    </submittedName>
</protein>
<comment type="caution">
    <text evidence="2">The sequence shown here is derived from an EMBL/GenBank/DDBJ whole genome shotgun (WGS) entry which is preliminary data.</text>
</comment>
<evidence type="ECO:0000259" key="1">
    <source>
        <dbReference type="Pfam" id="PF00326"/>
    </source>
</evidence>
<dbReference type="GO" id="GO:0006508">
    <property type="term" value="P:proteolysis"/>
    <property type="evidence" value="ECO:0007669"/>
    <property type="project" value="InterPro"/>
</dbReference>
<dbReference type="InterPro" id="IPR050261">
    <property type="entry name" value="FrsA_esterase"/>
</dbReference>